<dbReference type="AlphaFoldDB" id="A0A4Y2X266"/>
<comment type="caution">
    <text evidence="1">The sequence shown here is derived from an EMBL/GenBank/DDBJ whole genome shotgun (WGS) entry which is preliminary data.</text>
</comment>
<organism evidence="1 2">
    <name type="scientific">Araneus ventricosus</name>
    <name type="common">Orbweaver spider</name>
    <name type="synonym">Epeira ventricosa</name>
    <dbReference type="NCBI Taxonomy" id="182803"/>
    <lineage>
        <taxon>Eukaryota</taxon>
        <taxon>Metazoa</taxon>
        <taxon>Ecdysozoa</taxon>
        <taxon>Arthropoda</taxon>
        <taxon>Chelicerata</taxon>
        <taxon>Arachnida</taxon>
        <taxon>Araneae</taxon>
        <taxon>Araneomorphae</taxon>
        <taxon>Entelegynae</taxon>
        <taxon>Araneoidea</taxon>
        <taxon>Araneidae</taxon>
        <taxon>Araneus</taxon>
    </lineage>
</organism>
<gene>
    <name evidence="1" type="ORF">AVEN_133399_1</name>
</gene>
<keyword evidence="2" id="KW-1185">Reference proteome</keyword>
<evidence type="ECO:0000313" key="1">
    <source>
        <dbReference type="EMBL" id="GBO42197.1"/>
    </source>
</evidence>
<reference evidence="1 2" key="1">
    <citation type="journal article" date="2019" name="Sci. Rep.">
        <title>Orb-weaving spider Araneus ventricosus genome elucidates the spidroin gene catalogue.</title>
        <authorList>
            <person name="Kono N."/>
            <person name="Nakamura H."/>
            <person name="Ohtoshi R."/>
            <person name="Moran D.A.P."/>
            <person name="Shinohara A."/>
            <person name="Yoshida Y."/>
            <person name="Fujiwara M."/>
            <person name="Mori M."/>
            <person name="Tomita M."/>
            <person name="Arakawa K."/>
        </authorList>
    </citation>
    <scope>NUCLEOTIDE SEQUENCE [LARGE SCALE GENOMIC DNA]</scope>
</reference>
<protein>
    <submittedName>
        <fullName evidence="1">Uncharacterized protein</fullName>
    </submittedName>
</protein>
<sequence>MARTETHKTRSSVNINLFGVPYELKEMQLPSYADIMRHYYWLRNENRDVYLQPVDDFVKVVGEKVAEIWVKASIPVVSKRTVNGKLKTITKTCKCKDLDLCTCDKSRKVPKREVTFLHDQRTVQELCIGNTEKRTSKVLIKTAARERKRTACANIFVSGPSTSDVQSTMVLKSSEDSLCDRFEESDWNEVEFERTATPDTCKRTSLSRKASAAFRTGVSERCGINCFSRAARRRTCHGRKESRRR</sequence>
<accession>A0A4Y2X266</accession>
<dbReference type="EMBL" id="BGPR01068176">
    <property type="protein sequence ID" value="GBO42197.1"/>
    <property type="molecule type" value="Genomic_DNA"/>
</dbReference>
<dbReference type="Proteomes" id="UP000499080">
    <property type="component" value="Unassembled WGS sequence"/>
</dbReference>
<evidence type="ECO:0000313" key="2">
    <source>
        <dbReference type="Proteomes" id="UP000499080"/>
    </source>
</evidence>
<proteinExistence type="predicted"/>
<name>A0A4Y2X266_ARAVE</name>